<feature type="transmembrane region" description="Helical" evidence="7">
    <location>
        <begin position="245"/>
        <end position="270"/>
    </location>
</feature>
<dbReference type="GO" id="GO:0055085">
    <property type="term" value="P:transmembrane transport"/>
    <property type="evidence" value="ECO:0007669"/>
    <property type="project" value="InterPro"/>
</dbReference>
<evidence type="ECO:0000313" key="9">
    <source>
        <dbReference type="EMBL" id="PHN07164.1"/>
    </source>
</evidence>
<sequence length="475" mass="54249">MLRYLIKRLFLFLPTLLVISLLAFGLSRCTPGDPIQCYLPDNIDGQFAMSPAQYERAYSREAKKLGWDKPAFYFRLGPAAYPDTLYRILIRGQRKNLENLIAQYGNWPQIQAYSRQLIKTHQEISQLPDSLNSDALIRIRNLPGQLHLRHNDRAITSLLDTLQYYTAQDARVNRNIGPSVQELVQRYDNIKATATPHLLYLPGFHWYGFDNQYHDWLGNFVSGDLGRSCKDGRPIFDKITDHLQWTLIINGLAILIAYLLSIPIGVYAAFYRDSRFDRITTMVLFLLYSLPSFWVATMLVIFLTNPTYGMDWFPATGLGNMGSMASFWDRFWDTAWHIVLPVFSLAYGALAFISRQMRASVLEVISSDYIRTARAKGLPENKIIWKHAFRNALFPLITLFASVFPLLIAGSVVIERIFNIPGMGLLLINSINSKDWQVVYAILMMAAVVTILGILIADVLYAVVDPRVKFGKQKK</sequence>
<keyword evidence="4 7" id="KW-0812">Transmembrane</keyword>
<dbReference type="InterPro" id="IPR000515">
    <property type="entry name" value="MetI-like"/>
</dbReference>
<evidence type="ECO:0000256" key="1">
    <source>
        <dbReference type="ARBA" id="ARBA00004651"/>
    </source>
</evidence>
<dbReference type="Pfam" id="PF00528">
    <property type="entry name" value="BPD_transp_1"/>
    <property type="match status" value="1"/>
</dbReference>
<protein>
    <recommendedName>
        <fullName evidence="8">ABC transmembrane type-1 domain-containing protein</fullName>
    </recommendedName>
</protein>
<dbReference type="InterPro" id="IPR035906">
    <property type="entry name" value="MetI-like_sf"/>
</dbReference>
<comment type="similarity">
    <text evidence="7">Belongs to the binding-protein-dependent transport system permease family.</text>
</comment>
<evidence type="ECO:0000313" key="10">
    <source>
        <dbReference type="Proteomes" id="UP000223913"/>
    </source>
</evidence>
<dbReference type="GO" id="GO:0005886">
    <property type="term" value="C:plasma membrane"/>
    <property type="evidence" value="ECO:0007669"/>
    <property type="project" value="UniProtKB-SubCell"/>
</dbReference>
<dbReference type="CDD" id="cd06261">
    <property type="entry name" value="TM_PBP2"/>
    <property type="match status" value="1"/>
</dbReference>
<name>A0A2D0NF69_FLAN2</name>
<feature type="transmembrane region" description="Helical" evidence="7">
    <location>
        <begin position="334"/>
        <end position="353"/>
    </location>
</feature>
<accession>A0A2D0NF69</accession>
<dbReference type="Proteomes" id="UP000223913">
    <property type="component" value="Unassembled WGS sequence"/>
</dbReference>
<dbReference type="AlphaFoldDB" id="A0A2D0NF69"/>
<feature type="transmembrane region" description="Helical" evidence="7">
    <location>
        <begin position="438"/>
        <end position="464"/>
    </location>
</feature>
<evidence type="ECO:0000256" key="7">
    <source>
        <dbReference type="RuleBase" id="RU363032"/>
    </source>
</evidence>
<dbReference type="RefSeq" id="WP_099149499.1">
    <property type="nucleotide sequence ID" value="NZ_PDUD01000011.1"/>
</dbReference>
<dbReference type="OrthoDB" id="24153at2"/>
<dbReference type="PANTHER" id="PTHR30465:SF0">
    <property type="entry name" value="OLIGOPEPTIDE TRANSPORT SYSTEM PERMEASE PROTEIN APPB"/>
    <property type="match status" value="1"/>
</dbReference>
<evidence type="ECO:0000256" key="4">
    <source>
        <dbReference type="ARBA" id="ARBA00022692"/>
    </source>
</evidence>
<evidence type="ECO:0000256" key="6">
    <source>
        <dbReference type="ARBA" id="ARBA00023136"/>
    </source>
</evidence>
<proteinExistence type="inferred from homology"/>
<feature type="transmembrane region" description="Helical" evidence="7">
    <location>
        <begin position="392"/>
        <end position="418"/>
    </location>
</feature>
<keyword evidence="2 7" id="KW-0813">Transport</keyword>
<comment type="subcellular location">
    <subcellularLocation>
        <location evidence="1 7">Cell membrane</location>
        <topology evidence="1 7">Multi-pass membrane protein</topology>
    </subcellularLocation>
</comment>
<dbReference type="PROSITE" id="PS50928">
    <property type="entry name" value="ABC_TM1"/>
    <property type="match status" value="1"/>
</dbReference>
<dbReference type="PANTHER" id="PTHR30465">
    <property type="entry name" value="INNER MEMBRANE ABC TRANSPORTER"/>
    <property type="match status" value="1"/>
</dbReference>
<feature type="transmembrane region" description="Helical" evidence="7">
    <location>
        <begin position="282"/>
        <end position="303"/>
    </location>
</feature>
<feature type="domain" description="ABC transmembrane type-1" evidence="8">
    <location>
        <begin position="243"/>
        <end position="461"/>
    </location>
</feature>
<dbReference type="EMBL" id="PDUD01000011">
    <property type="protein sequence ID" value="PHN07164.1"/>
    <property type="molecule type" value="Genomic_DNA"/>
</dbReference>
<dbReference type="SUPFAM" id="SSF161098">
    <property type="entry name" value="MetI-like"/>
    <property type="match status" value="1"/>
</dbReference>
<dbReference type="Gene3D" id="1.10.3720.10">
    <property type="entry name" value="MetI-like"/>
    <property type="match status" value="1"/>
</dbReference>
<organism evidence="9 10">
    <name type="scientific">Flavilitoribacter nigricans (strain ATCC 23147 / DSM 23189 / NBRC 102662 / NCIMB 1420 / SS-2)</name>
    <name type="common">Lewinella nigricans</name>
    <dbReference type="NCBI Taxonomy" id="1122177"/>
    <lineage>
        <taxon>Bacteria</taxon>
        <taxon>Pseudomonadati</taxon>
        <taxon>Bacteroidota</taxon>
        <taxon>Saprospiria</taxon>
        <taxon>Saprospirales</taxon>
        <taxon>Lewinellaceae</taxon>
        <taxon>Flavilitoribacter</taxon>
    </lineage>
</organism>
<comment type="caution">
    <text evidence="9">The sequence shown here is derived from an EMBL/GenBank/DDBJ whole genome shotgun (WGS) entry which is preliminary data.</text>
</comment>
<keyword evidence="6 7" id="KW-0472">Membrane</keyword>
<evidence type="ECO:0000256" key="5">
    <source>
        <dbReference type="ARBA" id="ARBA00022989"/>
    </source>
</evidence>
<evidence type="ECO:0000256" key="3">
    <source>
        <dbReference type="ARBA" id="ARBA00022475"/>
    </source>
</evidence>
<evidence type="ECO:0000259" key="8">
    <source>
        <dbReference type="PROSITE" id="PS50928"/>
    </source>
</evidence>
<gene>
    <name evidence="9" type="ORF">CRP01_08030</name>
</gene>
<evidence type="ECO:0000256" key="2">
    <source>
        <dbReference type="ARBA" id="ARBA00022448"/>
    </source>
</evidence>
<reference evidence="9 10" key="1">
    <citation type="submission" date="2017-10" db="EMBL/GenBank/DDBJ databases">
        <title>The draft genome sequence of Lewinella nigricans NBRC 102662.</title>
        <authorList>
            <person name="Wang K."/>
        </authorList>
    </citation>
    <scope>NUCLEOTIDE SEQUENCE [LARGE SCALE GENOMIC DNA]</scope>
    <source>
        <strain evidence="9 10">NBRC 102662</strain>
    </source>
</reference>
<keyword evidence="5 7" id="KW-1133">Transmembrane helix</keyword>
<keyword evidence="3" id="KW-1003">Cell membrane</keyword>
<keyword evidence="10" id="KW-1185">Reference proteome</keyword>